<keyword evidence="7 13" id="KW-0808">Transferase</keyword>
<dbReference type="PANTHER" id="PTHR42743:SF10">
    <property type="entry name" value="D-ALANINE AMINOTRANSFERASE"/>
    <property type="match status" value="1"/>
</dbReference>
<dbReference type="GO" id="GO:0030170">
    <property type="term" value="F:pyridoxal phosphate binding"/>
    <property type="evidence" value="ECO:0007669"/>
    <property type="project" value="InterPro"/>
</dbReference>
<dbReference type="InterPro" id="IPR050571">
    <property type="entry name" value="Class-IV_PLP-Dep_Aminotrnsfr"/>
</dbReference>
<dbReference type="EC" id="2.6.1.21" evidence="4"/>
<protein>
    <recommendedName>
        <fullName evidence="5">D-alanine aminotransferase</fullName>
        <ecNumber evidence="4">2.6.1.21</ecNumber>
    </recommendedName>
    <alternativeName>
        <fullName evidence="11">D-amino acid aminotransferase</fullName>
    </alternativeName>
    <alternativeName>
        <fullName evidence="9">D-amino acid transaminase</fullName>
    </alternativeName>
    <alternativeName>
        <fullName evidence="10">D-aspartate aminotransferase</fullName>
    </alternativeName>
</protein>
<organism evidence="14 15">
    <name type="scientific">Dielma fastidiosa</name>
    <dbReference type="NCBI Taxonomy" id="1034346"/>
    <lineage>
        <taxon>Bacteria</taxon>
        <taxon>Bacillati</taxon>
        <taxon>Bacillota</taxon>
        <taxon>Erysipelotrichia</taxon>
        <taxon>Erysipelotrichales</taxon>
        <taxon>Erysipelotrichaceae</taxon>
        <taxon>Dielma</taxon>
    </lineage>
</organism>
<dbReference type="AlphaFoldDB" id="A0A2V2FPB4"/>
<evidence type="ECO:0000256" key="11">
    <source>
        <dbReference type="ARBA" id="ARBA00033391"/>
    </source>
</evidence>
<keyword evidence="8" id="KW-0663">Pyridoxal phosphate</keyword>
<evidence type="ECO:0000256" key="3">
    <source>
        <dbReference type="ARBA" id="ARBA00011738"/>
    </source>
</evidence>
<dbReference type="OrthoDB" id="9805628at2"/>
<keyword evidence="15" id="KW-1185">Reference proteome</keyword>
<evidence type="ECO:0000256" key="9">
    <source>
        <dbReference type="ARBA" id="ARBA00030138"/>
    </source>
</evidence>
<comment type="cofactor">
    <cofactor evidence="1">
        <name>pyridoxal 5'-phosphate</name>
        <dbReference type="ChEBI" id="CHEBI:597326"/>
    </cofactor>
</comment>
<proteinExistence type="inferred from homology"/>
<dbReference type="EMBL" id="QJKH01000016">
    <property type="protein sequence ID" value="PXX75920.1"/>
    <property type="molecule type" value="Genomic_DNA"/>
</dbReference>
<dbReference type="InterPro" id="IPR005784">
    <property type="entry name" value="D_amino_transT"/>
</dbReference>
<evidence type="ECO:0000313" key="15">
    <source>
        <dbReference type="Proteomes" id="UP000247612"/>
    </source>
</evidence>
<accession>A0A2V2FPB4</accession>
<dbReference type="Gene3D" id="3.30.470.10">
    <property type="match status" value="1"/>
</dbReference>
<evidence type="ECO:0000313" key="13">
    <source>
        <dbReference type="EMBL" id="MDY5168346.1"/>
    </source>
</evidence>
<evidence type="ECO:0000256" key="7">
    <source>
        <dbReference type="ARBA" id="ARBA00022679"/>
    </source>
</evidence>
<dbReference type="InterPro" id="IPR001544">
    <property type="entry name" value="Aminotrans_IV"/>
</dbReference>
<dbReference type="GO" id="GO:0046394">
    <property type="term" value="P:carboxylic acid biosynthetic process"/>
    <property type="evidence" value="ECO:0007669"/>
    <property type="project" value="UniProtKB-ARBA"/>
</dbReference>
<comment type="caution">
    <text evidence="14">The sequence shown here is derived from an EMBL/GenBank/DDBJ whole genome shotgun (WGS) entry which is preliminary data.</text>
</comment>
<evidence type="ECO:0000256" key="8">
    <source>
        <dbReference type="ARBA" id="ARBA00022898"/>
    </source>
</evidence>
<evidence type="ECO:0000313" key="14">
    <source>
        <dbReference type="EMBL" id="PXX75920.1"/>
    </source>
</evidence>
<evidence type="ECO:0000256" key="1">
    <source>
        <dbReference type="ARBA" id="ARBA00001933"/>
    </source>
</evidence>
<dbReference type="NCBIfam" id="TIGR01121">
    <property type="entry name" value="D_amino_aminoT"/>
    <property type="match status" value="1"/>
</dbReference>
<dbReference type="STRING" id="1034346.GCA_000313565_01736"/>
<dbReference type="Proteomes" id="UP001276902">
    <property type="component" value="Unassembled WGS sequence"/>
</dbReference>
<dbReference type="InterPro" id="IPR043132">
    <property type="entry name" value="BCAT-like_C"/>
</dbReference>
<dbReference type="GO" id="GO:0046416">
    <property type="term" value="P:D-amino acid metabolic process"/>
    <property type="evidence" value="ECO:0007669"/>
    <property type="project" value="InterPro"/>
</dbReference>
<reference evidence="14 15" key="1">
    <citation type="submission" date="2018-05" db="EMBL/GenBank/DDBJ databases">
        <title>Genomic Encyclopedia of Type Strains, Phase IV (KMG-IV): sequencing the most valuable type-strain genomes for metagenomic binning, comparative biology and taxonomic classification.</title>
        <authorList>
            <person name="Goeker M."/>
        </authorList>
    </citation>
    <scope>NUCLEOTIDE SEQUENCE [LARGE SCALE GENOMIC DNA]</scope>
    <source>
        <strain evidence="14 15">JC118</strain>
    </source>
</reference>
<evidence type="ECO:0000256" key="5">
    <source>
        <dbReference type="ARBA" id="ARBA00021779"/>
    </source>
</evidence>
<dbReference type="InterPro" id="IPR043131">
    <property type="entry name" value="BCAT-like_N"/>
</dbReference>
<dbReference type="RefSeq" id="WP_022938041.1">
    <property type="nucleotide sequence ID" value="NZ_BAABZA010000007.1"/>
</dbReference>
<evidence type="ECO:0000256" key="12">
    <source>
        <dbReference type="ARBA" id="ARBA00047911"/>
    </source>
</evidence>
<evidence type="ECO:0000256" key="2">
    <source>
        <dbReference type="ARBA" id="ARBA00009320"/>
    </source>
</evidence>
<dbReference type="GO" id="GO:0005829">
    <property type="term" value="C:cytosol"/>
    <property type="evidence" value="ECO:0007669"/>
    <property type="project" value="TreeGrafter"/>
</dbReference>
<comment type="similarity">
    <text evidence="2">Belongs to the class-IV pyridoxal-phosphate-dependent aminotransferase family.</text>
</comment>
<evidence type="ECO:0000256" key="10">
    <source>
        <dbReference type="ARBA" id="ARBA00033316"/>
    </source>
</evidence>
<evidence type="ECO:0000256" key="6">
    <source>
        <dbReference type="ARBA" id="ARBA00022576"/>
    </source>
</evidence>
<dbReference type="FunFam" id="3.20.10.10:FF:000002">
    <property type="entry name" value="D-alanine aminotransferase"/>
    <property type="match status" value="1"/>
</dbReference>
<dbReference type="EMBL" id="JALDAW010000013">
    <property type="protein sequence ID" value="MDY5168346.1"/>
    <property type="molecule type" value="Genomic_DNA"/>
</dbReference>
<gene>
    <name evidence="13" type="primary">dat</name>
    <name evidence="14" type="ORF">DES51_11610</name>
    <name evidence="13" type="ORF">MQE39_09485</name>
</gene>
<reference evidence="13" key="2">
    <citation type="submission" date="2022-03" db="EMBL/GenBank/DDBJ databases">
        <title>First case of bacteraemia caused by Dielma fastidiosa in a patient hospitalised with diverticulitis.</title>
        <authorList>
            <person name="Forman-Ankjaer B."/>
            <person name="Hvid-Jensen F."/>
            <person name="Kobel C.M."/>
            <person name="Greve T."/>
        </authorList>
    </citation>
    <scope>NUCLEOTIDE SEQUENCE</scope>
    <source>
        <strain evidence="13">AUH_DF_2021</strain>
    </source>
</reference>
<dbReference type="SUPFAM" id="SSF56752">
    <property type="entry name" value="D-aminoacid aminotransferase-like PLP-dependent enzymes"/>
    <property type="match status" value="1"/>
</dbReference>
<dbReference type="Gene3D" id="3.20.10.10">
    <property type="entry name" value="D-amino Acid Aminotransferase, subunit A, domain 2"/>
    <property type="match status" value="1"/>
</dbReference>
<sequence length="286" mass="32858">MKFLWKGKLVEQQEMNIDFNDRGYQFGDGIYEFVRVYNGKLFALEEHLDRFENSARLLDMNLNYTRDEIRQFFYDLVEANDLDSGNVYMQFTRGDGKPRNHNYPDFKDQQSVVSGCVSHYYRGTDKIENGVSAILYPDKRWLLCNAKSLNLLPNCMAIAEAKKHGADKAILYRDGYITEERAGNVLIVKNGEVFTTPDGPEILPGITKLLVLQICRKKCIPYEERKFTINELLDADEVIVTDSKTEVCPIIKINDKVIGNGQRGPVTKLLDDEYKNLIIEQCGKVM</sequence>
<dbReference type="Pfam" id="PF01063">
    <property type="entry name" value="Aminotran_4"/>
    <property type="match status" value="1"/>
</dbReference>
<dbReference type="Proteomes" id="UP000247612">
    <property type="component" value="Unassembled WGS sequence"/>
</dbReference>
<comment type="catalytic activity">
    <reaction evidence="12">
        <text>D-alanine + 2-oxoglutarate = D-glutamate + pyruvate</text>
        <dbReference type="Rhea" id="RHEA:15869"/>
        <dbReference type="ChEBI" id="CHEBI:15361"/>
        <dbReference type="ChEBI" id="CHEBI:16810"/>
        <dbReference type="ChEBI" id="CHEBI:29986"/>
        <dbReference type="ChEBI" id="CHEBI:57416"/>
        <dbReference type="EC" id="2.6.1.21"/>
    </reaction>
</comment>
<dbReference type="GO" id="GO:0047810">
    <property type="term" value="F:D-alanine-2-oxoglutarate aminotransferase activity"/>
    <property type="evidence" value="ECO:0007669"/>
    <property type="project" value="UniProtKB-EC"/>
</dbReference>
<dbReference type="InterPro" id="IPR036038">
    <property type="entry name" value="Aminotransferase-like"/>
</dbReference>
<evidence type="ECO:0000256" key="4">
    <source>
        <dbReference type="ARBA" id="ARBA00012874"/>
    </source>
</evidence>
<dbReference type="GO" id="GO:0008652">
    <property type="term" value="P:amino acid biosynthetic process"/>
    <property type="evidence" value="ECO:0007669"/>
    <property type="project" value="UniProtKB-ARBA"/>
</dbReference>
<comment type="subunit">
    <text evidence="3">Homodimer.</text>
</comment>
<keyword evidence="6 13" id="KW-0032">Aminotransferase</keyword>
<dbReference type="PANTHER" id="PTHR42743">
    <property type="entry name" value="AMINO-ACID AMINOTRANSFERASE"/>
    <property type="match status" value="1"/>
</dbReference>
<name>A0A2V2FPB4_9FIRM</name>